<dbReference type="RefSeq" id="WP_194415473.1">
    <property type="nucleotide sequence ID" value="NZ_BAABKZ010000005.1"/>
</dbReference>
<keyword evidence="1" id="KW-0812">Transmembrane</keyword>
<sequence length="296" mass="31673">MPSADEVRERSESAEPALDPWSRTLKAISAVGPPVTIAAALLLYFGWARSNAQAKAMGLDVSLFGYSPQDYMLRSINSLFLPLTLLTIVAIGWYALDQALRAAVDAGKAIPAIRRGALIVIIAGTTGAVVLFVIALTAPDAALPLHPYLIAGCVLFAAWGMRIHRYARAAAAASLMRRRRVLETTFVTILVTLLLFWGTADYAEAVGQGLAAGYERSIETLPRATVYSDAALSIAGGGVVGATEGTAEAPLFRYTGLRLLVVSGGRIFFLNDGWNPRDGRVIVMPDDGSVRYEFQN</sequence>
<feature type="transmembrane region" description="Helical" evidence="1">
    <location>
        <begin position="117"/>
        <end position="139"/>
    </location>
</feature>
<dbReference type="Proteomes" id="UP001501407">
    <property type="component" value="Unassembled WGS sequence"/>
</dbReference>
<keyword evidence="1" id="KW-1133">Transmembrane helix</keyword>
<name>A0ABP9MR12_9MICO</name>
<evidence type="ECO:0000313" key="3">
    <source>
        <dbReference type="Proteomes" id="UP001501407"/>
    </source>
</evidence>
<proteinExistence type="predicted"/>
<keyword evidence="3" id="KW-1185">Reference proteome</keyword>
<feature type="transmembrane region" description="Helical" evidence="1">
    <location>
        <begin position="145"/>
        <end position="161"/>
    </location>
</feature>
<evidence type="ECO:0000313" key="2">
    <source>
        <dbReference type="EMBL" id="GAA5098343.1"/>
    </source>
</evidence>
<feature type="transmembrane region" description="Helical" evidence="1">
    <location>
        <begin position="181"/>
        <end position="200"/>
    </location>
</feature>
<reference evidence="3" key="1">
    <citation type="journal article" date="2019" name="Int. J. Syst. Evol. Microbiol.">
        <title>The Global Catalogue of Microorganisms (GCM) 10K type strain sequencing project: providing services to taxonomists for standard genome sequencing and annotation.</title>
        <authorList>
            <consortium name="The Broad Institute Genomics Platform"/>
            <consortium name="The Broad Institute Genome Sequencing Center for Infectious Disease"/>
            <person name="Wu L."/>
            <person name="Ma J."/>
        </authorList>
    </citation>
    <scope>NUCLEOTIDE SEQUENCE [LARGE SCALE GENOMIC DNA]</scope>
    <source>
        <strain evidence="3">JCM 18959</strain>
    </source>
</reference>
<feature type="transmembrane region" description="Helical" evidence="1">
    <location>
        <begin position="76"/>
        <end position="96"/>
    </location>
</feature>
<feature type="transmembrane region" description="Helical" evidence="1">
    <location>
        <begin position="27"/>
        <end position="47"/>
    </location>
</feature>
<dbReference type="EMBL" id="BAABKZ010000005">
    <property type="protein sequence ID" value="GAA5098343.1"/>
    <property type="molecule type" value="Genomic_DNA"/>
</dbReference>
<comment type="caution">
    <text evidence="2">The sequence shown here is derived from an EMBL/GenBank/DDBJ whole genome shotgun (WGS) entry which is preliminary data.</text>
</comment>
<accession>A0ABP9MR12</accession>
<evidence type="ECO:0000256" key="1">
    <source>
        <dbReference type="SAM" id="Phobius"/>
    </source>
</evidence>
<gene>
    <name evidence="2" type="ORF">GCM10025760_33410</name>
</gene>
<protein>
    <submittedName>
        <fullName evidence="2">Uncharacterized protein</fullName>
    </submittedName>
</protein>
<organism evidence="2 3">
    <name type="scientific">Microbacterium yannicii</name>
    <dbReference type="NCBI Taxonomy" id="671622"/>
    <lineage>
        <taxon>Bacteria</taxon>
        <taxon>Bacillati</taxon>
        <taxon>Actinomycetota</taxon>
        <taxon>Actinomycetes</taxon>
        <taxon>Micrococcales</taxon>
        <taxon>Microbacteriaceae</taxon>
        <taxon>Microbacterium</taxon>
    </lineage>
</organism>
<keyword evidence="1" id="KW-0472">Membrane</keyword>